<dbReference type="Proteomes" id="UP000189274">
    <property type="component" value="Unassembled WGS sequence"/>
</dbReference>
<keyword evidence="5" id="KW-0445">Lipid transport</keyword>
<comment type="similarity">
    <text evidence="2">Belongs to the lipid-translocating exporter (LTE) (TC 9.A.26.1) family.</text>
</comment>
<feature type="transmembrane region" description="Helical" evidence="9">
    <location>
        <begin position="239"/>
        <end position="260"/>
    </location>
</feature>
<evidence type="ECO:0000256" key="2">
    <source>
        <dbReference type="ARBA" id="ARBA00009969"/>
    </source>
</evidence>
<keyword evidence="6 9" id="KW-0472">Membrane</keyword>
<dbReference type="InterPro" id="IPR007568">
    <property type="entry name" value="RTA1"/>
</dbReference>
<dbReference type="GO" id="GO:0006869">
    <property type="term" value="P:lipid transport"/>
    <property type="evidence" value="ECO:0007669"/>
    <property type="project" value="UniProtKB-KW"/>
</dbReference>
<name>A0A1V2LN93_PICKU</name>
<evidence type="ECO:0000256" key="6">
    <source>
        <dbReference type="ARBA" id="ARBA00023136"/>
    </source>
</evidence>
<dbReference type="Pfam" id="PF04479">
    <property type="entry name" value="RTA1"/>
    <property type="match status" value="1"/>
</dbReference>
<keyword evidence="3 9" id="KW-0812">Transmembrane</keyword>
<evidence type="ECO:0000256" key="7">
    <source>
        <dbReference type="ARBA" id="ARBA00037472"/>
    </source>
</evidence>
<feature type="transmembrane region" description="Helical" evidence="9">
    <location>
        <begin position="133"/>
        <end position="151"/>
    </location>
</feature>
<reference evidence="11" key="1">
    <citation type="journal article" date="2017" name="Genome Announc.">
        <title>Genome sequences of Cyberlindnera fabianii 65, Pichia kudriavzevii 129, and Saccharomyces cerevisiae 131 isolated from fermented masau fruits in Zimbabwe.</title>
        <authorList>
            <person name="van Rijswijck I.M.H."/>
            <person name="Derks M.F.L."/>
            <person name="Abee T."/>
            <person name="de Ridder D."/>
            <person name="Smid E.J."/>
        </authorList>
    </citation>
    <scope>NUCLEOTIDE SEQUENCE [LARGE SCALE GENOMIC DNA]</scope>
    <source>
        <strain evidence="11">129</strain>
    </source>
</reference>
<dbReference type="EMBL" id="MQVM01000009">
    <property type="protein sequence ID" value="ONH74649.1"/>
    <property type="molecule type" value="Genomic_DNA"/>
</dbReference>
<dbReference type="GO" id="GO:0005886">
    <property type="term" value="C:plasma membrane"/>
    <property type="evidence" value="ECO:0007669"/>
    <property type="project" value="UniProtKB-SubCell"/>
</dbReference>
<dbReference type="AlphaFoldDB" id="A0A1V2LN93"/>
<evidence type="ECO:0000256" key="1">
    <source>
        <dbReference type="ARBA" id="ARBA00004651"/>
    </source>
</evidence>
<feature type="transmembrane region" description="Helical" evidence="9">
    <location>
        <begin position="197"/>
        <end position="218"/>
    </location>
</feature>
<evidence type="ECO:0000256" key="5">
    <source>
        <dbReference type="ARBA" id="ARBA00023055"/>
    </source>
</evidence>
<proteinExistence type="inferred from homology"/>
<protein>
    <recommendedName>
        <fullName evidence="8">Sphingoid long-chain base transporter RSB1</fullName>
    </recommendedName>
</protein>
<evidence type="ECO:0000256" key="8">
    <source>
        <dbReference type="ARBA" id="ARBA00041117"/>
    </source>
</evidence>
<dbReference type="GO" id="GO:0000324">
    <property type="term" value="C:fungal-type vacuole"/>
    <property type="evidence" value="ECO:0007669"/>
    <property type="project" value="TreeGrafter"/>
</dbReference>
<feature type="transmembrane region" description="Helical" evidence="9">
    <location>
        <begin position="280"/>
        <end position="304"/>
    </location>
</feature>
<keyword evidence="4 9" id="KW-1133">Transmembrane helix</keyword>
<sequence>MGNLSLLLEQTSGIPTGLQSYIVELTQSLPLSTTVPSTISQPYETITSVIAHAEQRQLSAYSVLNVVTASASSVSLINDIIQAQATLNFYELLEKAATETNTASKAGIMTQAAEASQIMLKMFNEQAYYSGNYPSLGGNTALLVVFSLFLCMQVISGVFFHQYWFLVCWTLGLILEIIGYAGRIWSSQNIMNFNAFVMQLVCITLAPCFMMAGIYYVIAQLTLIYGEKYSVLKPMQYSLIFIVCDIISIVLQAIGGGVAASALSVYESTDAGSHIMVGGLAFQVFTILVFQLMWYYLIFNIYIAHKTNGDDAFNPRFAHVRQRKWLIPFMGVVSITVLLVFVRSIYRLAELSEGWSSAPATKEIYFMILEALMMSLGTCIISFLPPGLAYGREAHLYIDKSLKQTFSFKRNPDADNEFGKEEKNDVDNMFDCSDSANSSFHDQPRFL</sequence>
<gene>
    <name evidence="10" type="ORF">BOH78_2388</name>
</gene>
<comment type="caution">
    <text evidence="10">The sequence shown here is derived from an EMBL/GenBank/DDBJ whole genome shotgun (WGS) entry which is preliminary data.</text>
</comment>
<feature type="transmembrane region" description="Helical" evidence="9">
    <location>
        <begin position="364"/>
        <end position="384"/>
    </location>
</feature>
<evidence type="ECO:0000313" key="11">
    <source>
        <dbReference type="Proteomes" id="UP000189274"/>
    </source>
</evidence>
<dbReference type="VEuPathDB" id="FungiDB:C5L36_0D03950"/>
<comment type="function">
    <text evidence="7">Catalyzes the ATP-dependent translocation of sphingoid long-chain bases (LCBs) from the cytoplasmic site toward the extracytoplasmic side of the membrane (flip-flop). Involved in the establishment of the functional lipid asymmetry of the plasma membrane. Regulates intracellular levels of LCBs, sphingolipid precursors that are growth inhibitory at increased levels.</text>
</comment>
<evidence type="ECO:0000313" key="10">
    <source>
        <dbReference type="EMBL" id="ONH74649.1"/>
    </source>
</evidence>
<evidence type="ECO:0000256" key="4">
    <source>
        <dbReference type="ARBA" id="ARBA00022989"/>
    </source>
</evidence>
<evidence type="ECO:0000256" key="3">
    <source>
        <dbReference type="ARBA" id="ARBA00022692"/>
    </source>
</evidence>
<comment type="subcellular location">
    <subcellularLocation>
        <location evidence="1">Cell membrane</location>
        <topology evidence="1">Multi-pass membrane protein</topology>
    </subcellularLocation>
</comment>
<keyword evidence="5" id="KW-0813">Transport</keyword>
<accession>A0A1V2LN93</accession>
<dbReference type="PANTHER" id="PTHR31465">
    <property type="entry name" value="PROTEIN RTA1-RELATED"/>
    <property type="match status" value="1"/>
</dbReference>
<feature type="transmembrane region" description="Helical" evidence="9">
    <location>
        <begin position="163"/>
        <end position="185"/>
    </location>
</feature>
<organism evidence="10 11">
    <name type="scientific">Pichia kudriavzevii</name>
    <name type="common">Yeast</name>
    <name type="synonym">Issatchenkia orientalis</name>
    <dbReference type="NCBI Taxonomy" id="4909"/>
    <lineage>
        <taxon>Eukaryota</taxon>
        <taxon>Fungi</taxon>
        <taxon>Dikarya</taxon>
        <taxon>Ascomycota</taxon>
        <taxon>Saccharomycotina</taxon>
        <taxon>Pichiomycetes</taxon>
        <taxon>Pichiales</taxon>
        <taxon>Pichiaceae</taxon>
        <taxon>Pichia</taxon>
    </lineage>
</organism>
<dbReference type="PANTHER" id="PTHR31465:SF9">
    <property type="entry name" value="SPHINGOID LONG-CHAIN BASE TRANSPORTER RSB1"/>
    <property type="match status" value="1"/>
</dbReference>
<evidence type="ECO:0000256" key="9">
    <source>
        <dbReference type="SAM" id="Phobius"/>
    </source>
</evidence>
<feature type="transmembrane region" description="Helical" evidence="9">
    <location>
        <begin position="325"/>
        <end position="344"/>
    </location>
</feature>